<accession>A0A397J0N9</accession>
<gene>
    <name evidence="18" type="ORF">Glove_138g46</name>
</gene>
<evidence type="ECO:0000256" key="5">
    <source>
        <dbReference type="ARBA" id="ARBA00023002"/>
    </source>
</evidence>
<dbReference type="Pfam" id="PF00561">
    <property type="entry name" value="Abhydrolase_1"/>
    <property type="match status" value="1"/>
</dbReference>
<name>A0A397J0N9_9GLOM</name>
<evidence type="ECO:0000256" key="1">
    <source>
        <dbReference type="ARBA" id="ARBA00001974"/>
    </source>
</evidence>
<dbReference type="Gene3D" id="3.40.50.1820">
    <property type="entry name" value="alpha/beta hydrolase"/>
    <property type="match status" value="1"/>
</dbReference>
<dbReference type="STRING" id="1348612.A0A397J0N9"/>
<keyword evidence="3" id="KW-0285">Flavoprotein</keyword>
<evidence type="ECO:0000259" key="17">
    <source>
        <dbReference type="Pfam" id="PF05199"/>
    </source>
</evidence>
<keyword evidence="19" id="KW-1185">Reference proteome</keyword>
<dbReference type="Pfam" id="PF05199">
    <property type="entry name" value="GMC_oxred_C"/>
    <property type="match status" value="1"/>
</dbReference>
<keyword evidence="7" id="KW-1207">Sterol metabolism</keyword>
<dbReference type="OrthoDB" id="9974421at2759"/>
<feature type="domain" description="Glucose-methanol-choline oxidoreductase C-terminal" evidence="17">
    <location>
        <begin position="498"/>
        <end position="558"/>
    </location>
</feature>
<dbReference type="InterPro" id="IPR029058">
    <property type="entry name" value="AB_hydrolase_fold"/>
</dbReference>
<dbReference type="AlphaFoldDB" id="A0A397J0N9"/>
<dbReference type="InterPro" id="IPR000073">
    <property type="entry name" value="AB_hydrolase_1"/>
</dbReference>
<evidence type="ECO:0000256" key="11">
    <source>
        <dbReference type="ARBA" id="ARBA00049645"/>
    </source>
</evidence>
<comment type="cofactor">
    <cofactor evidence="1">
        <name>FAD</name>
        <dbReference type="ChEBI" id="CHEBI:57692"/>
    </cofactor>
</comment>
<dbReference type="Pfam" id="PF00890">
    <property type="entry name" value="FAD_binding_2"/>
    <property type="match status" value="1"/>
</dbReference>
<evidence type="ECO:0000256" key="6">
    <source>
        <dbReference type="ARBA" id="ARBA00023098"/>
    </source>
</evidence>
<dbReference type="EMBL" id="PQFF01000129">
    <property type="protein sequence ID" value="RHZ80258.1"/>
    <property type="molecule type" value="Genomic_DNA"/>
</dbReference>
<evidence type="ECO:0000256" key="4">
    <source>
        <dbReference type="ARBA" id="ARBA00022827"/>
    </source>
</evidence>
<dbReference type="SUPFAM" id="SSF53474">
    <property type="entry name" value="alpha/beta-Hydrolases"/>
    <property type="match status" value="1"/>
</dbReference>
<dbReference type="InterPro" id="IPR052542">
    <property type="entry name" value="Cholesterol_Oxidase"/>
</dbReference>
<evidence type="ECO:0000256" key="8">
    <source>
        <dbReference type="ARBA" id="ARBA00023221"/>
    </source>
</evidence>
<keyword evidence="9" id="KW-0413">Isomerase</keyword>
<evidence type="ECO:0000313" key="19">
    <source>
        <dbReference type="Proteomes" id="UP000266861"/>
    </source>
</evidence>
<keyword evidence="4" id="KW-0274">FAD</keyword>
<evidence type="ECO:0000256" key="3">
    <source>
        <dbReference type="ARBA" id="ARBA00022630"/>
    </source>
</evidence>
<keyword evidence="2" id="KW-0153">Cholesterol metabolism</keyword>
<comment type="caution">
    <text evidence="18">The sequence shown here is derived from an EMBL/GenBank/DDBJ whole genome shotgun (WGS) entry which is preliminary data.</text>
</comment>
<evidence type="ECO:0000256" key="13">
    <source>
        <dbReference type="ARBA" id="ARBA00049744"/>
    </source>
</evidence>
<protein>
    <recommendedName>
        <fullName evidence="13">Cholesterol oxidase</fullName>
        <ecNumber evidence="12">1.1.3.6</ecNumber>
        <ecNumber evidence="10">5.3.3.1</ecNumber>
    </recommendedName>
    <alternativeName>
        <fullName evidence="14">Cholesterol isomerase</fullName>
    </alternativeName>
</protein>
<dbReference type="PANTHER" id="PTHR47470">
    <property type="entry name" value="CHOLESTEROL OXIDASE"/>
    <property type="match status" value="1"/>
</dbReference>
<reference evidence="18 19" key="1">
    <citation type="submission" date="2018-08" db="EMBL/GenBank/DDBJ databases">
        <title>Genome and evolution of the arbuscular mycorrhizal fungus Diversispora epigaea (formerly Glomus versiforme) and its bacterial endosymbionts.</title>
        <authorList>
            <person name="Sun X."/>
            <person name="Fei Z."/>
            <person name="Harrison M."/>
        </authorList>
    </citation>
    <scope>NUCLEOTIDE SEQUENCE [LARGE SCALE GENOMIC DNA]</scope>
    <source>
        <strain evidence="18 19">IT104</strain>
    </source>
</reference>
<evidence type="ECO:0000256" key="7">
    <source>
        <dbReference type="ARBA" id="ARBA00023166"/>
    </source>
</evidence>
<dbReference type="InterPro" id="IPR003953">
    <property type="entry name" value="FAD-dep_OxRdtase_2_FAD-bd"/>
</dbReference>
<evidence type="ECO:0000256" key="14">
    <source>
        <dbReference type="ARBA" id="ARBA00049778"/>
    </source>
</evidence>
<comment type="pathway">
    <text evidence="11">Steroid metabolism; cholesterol degradation.</text>
</comment>
<evidence type="ECO:0000256" key="2">
    <source>
        <dbReference type="ARBA" id="ARBA00022548"/>
    </source>
</evidence>
<dbReference type="InterPro" id="IPR007867">
    <property type="entry name" value="GMC_OxRtase_C"/>
</dbReference>
<feature type="domain" description="FAD-dependent oxidoreductase 2 FAD-binding" evidence="16">
    <location>
        <begin position="21"/>
        <end position="53"/>
    </location>
</feature>
<dbReference type="InterPro" id="IPR036188">
    <property type="entry name" value="FAD/NAD-bd_sf"/>
</dbReference>
<dbReference type="GO" id="GO:0016995">
    <property type="term" value="F:cholesterol oxidase activity"/>
    <property type="evidence" value="ECO:0007669"/>
    <property type="project" value="UniProtKB-EC"/>
</dbReference>
<dbReference type="GO" id="GO:0004769">
    <property type="term" value="F:steroid Delta-isomerase activity"/>
    <property type="evidence" value="ECO:0007669"/>
    <property type="project" value="UniProtKB-EC"/>
</dbReference>
<dbReference type="SUPFAM" id="SSF51905">
    <property type="entry name" value="FAD/NAD(P)-binding domain"/>
    <property type="match status" value="1"/>
</dbReference>
<proteinExistence type="predicted"/>
<dbReference type="Gene3D" id="3.50.50.60">
    <property type="entry name" value="FAD/NAD(P)-binding domain"/>
    <property type="match status" value="3"/>
</dbReference>
<evidence type="ECO:0000256" key="12">
    <source>
        <dbReference type="ARBA" id="ARBA00049723"/>
    </source>
</evidence>
<dbReference type="EC" id="5.3.3.1" evidence="10"/>
<evidence type="ECO:0000313" key="18">
    <source>
        <dbReference type="EMBL" id="RHZ80258.1"/>
    </source>
</evidence>
<evidence type="ECO:0000256" key="10">
    <source>
        <dbReference type="ARBA" id="ARBA00038856"/>
    </source>
</evidence>
<evidence type="ECO:0000259" key="16">
    <source>
        <dbReference type="Pfam" id="PF00890"/>
    </source>
</evidence>
<keyword evidence="6" id="KW-0443">Lipid metabolism</keyword>
<dbReference type="EC" id="1.1.3.6" evidence="12"/>
<evidence type="ECO:0000256" key="9">
    <source>
        <dbReference type="ARBA" id="ARBA00023235"/>
    </source>
</evidence>
<dbReference type="GO" id="GO:0008203">
    <property type="term" value="P:cholesterol metabolic process"/>
    <property type="evidence" value="ECO:0007669"/>
    <property type="project" value="UniProtKB-KW"/>
</dbReference>
<keyword evidence="8" id="KW-0753">Steroid metabolism</keyword>
<dbReference type="Proteomes" id="UP000266861">
    <property type="component" value="Unassembled WGS sequence"/>
</dbReference>
<keyword evidence="5" id="KW-0560">Oxidoreductase</keyword>
<sequence>MDIKEKRRISLPAPYMRSHYDAVVIGSGYGGAIAASRMSRAGKKVALLEKGQERWPGEYPVEWNECLKEIQYSSATGHVGKQDGLYHFYNGKSQDAYVACGLGGTSLLNANVALEADRRVWDMPVWPDEIRNDHSSIKEGYRLAREMLEPVPYPEDYPPLPKLNALEKQAYELGDEYSKNFYRPPITVKFKDGINAAGVRQQKSTLSGNDSTGVNDGSKNSTLMNYIPDAWNHGCEIFCSIDVKRIKKIEKTGKWIIFYEWLENSRNAFSDDSHNSLFFVMADVVFLAAGTFGTNEILLRSKAAGLEISSQLGQAFSGNGDILAFGYNTELYCNGVAMGNNNPSDFKDPVGPTITGIIDMREQADDVLDGYVIEEGAIPYAVAAAANVLFSSLEDHKGSIPPSLSLPEIITRKMRKLASKTSNYRGALANTQVYLIMSHDDNTGYMELQDDKLSINYQGAGKTKQVRDLNRLLGEATTKVKGTFIPSPLWSEFLGLITVHPIGGCCMGKDGYVGVVNHKGQVFKNDSTKVHENLYVCDGSIVPRALGVNPFLTISALAERICYLAAKDRKWDIKYNLVDKEIDFSEPLVTWPPEVMGPNSNEMWPPKTGSFSFAEVMRGYFSTEVTTKDYKAAEMQAKTSNSTIQFLLNIIMFDVKTLSSLENDDAWISGTVSCRALSPDPLRVLRGKFRLFISEGDRVDTNAMMYNLNLMATDGTKYRFKGFKLLDQSNILNAVVDVTTLYASVYEFRDGDDLNFDTDSDADDDEGRKVIGRGILEILPNDFLKQITTFTTFGPTMSERIGAWFDLFKFFGQTMVERTLTRFLPLQYSSDKSNVSHYERSRPPEESYDVIAEDEVKTKLYRYKGGNKGPVLLIHGASVTRDMFATTLIKHNFLDYLIENSYDVFLVDYRLAPSNAESFNQHTIEDCVLDIKQAVKDVRKYTGCEKIAVIAHCFGSPLTFMGLLSGQIEGVGSLFASQSAMNPVFAFWNQVKNDLRLIQIFRRILRQQTFDVRTSPHTTLLQSILNQILRFYPYPKGGVCRNALCHRNSMAFGTLYQHKNLNQNLHDNLDEFMGAINLTTMEQIGNSARKGVLLNPQGEDVYVTDDNIKKYLNFPITLIHGNDNTVFNEEGMRKTYEKLIFNNGGSQYALHNLTGYGHLDVWWGNRAHIDIFPRVLKHLEDTKNSYGYAYNK</sequence>
<evidence type="ECO:0000259" key="15">
    <source>
        <dbReference type="Pfam" id="PF00561"/>
    </source>
</evidence>
<organism evidence="18 19">
    <name type="scientific">Diversispora epigaea</name>
    <dbReference type="NCBI Taxonomy" id="1348612"/>
    <lineage>
        <taxon>Eukaryota</taxon>
        <taxon>Fungi</taxon>
        <taxon>Fungi incertae sedis</taxon>
        <taxon>Mucoromycota</taxon>
        <taxon>Glomeromycotina</taxon>
        <taxon>Glomeromycetes</taxon>
        <taxon>Diversisporales</taxon>
        <taxon>Diversisporaceae</taxon>
        <taxon>Diversispora</taxon>
    </lineage>
</organism>
<feature type="domain" description="AB hydrolase-1" evidence="15">
    <location>
        <begin position="870"/>
        <end position="1164"/>
    </location>
</feature>
<dbReference type="PANTHER" id="PTHR47470:SF1">
    <property type="entry name" value="FAD-DEPENDENT OXIDOREDUCTASE 2 FAD BINDING DOMAIN-CONTAINING PROTEIN"/>
    <property type="match status" value="1"/>
</dbReference>